<dbReference type="SMART" id="SM00220">
    <property type="entry name" value="S_TKc"/>
    <property type="match status" value="1"/>
</dbReference>
<dbReference type="InterPro" id="IPR011009">
    <property type="entry name" value="Kinase-like_dom_sf"/>
</dbReference>
<organism evidence="11 12">
    <name type="scientific">Sclerotinia borealis (strain F-4128)</name>
    <dbReference type="NCBI Taxonomy" id="1432307"/>
    <lineage>
        <taxon>Eukaryota</taxon>
        <taxon>Fungi</taxon>
        <taxon>Dikarya</taxon>
        <taxon>Ascomycota</taxon>
        <taxon>Pezizomycotina</taxon>
        <taxon>Leotiomycetes</taxon>
        <taxon>Helotiales</taxon>
        <taxon>Sclerotiniaceae</taxon>
        <taxon>Sclerotinia</taxon>
    </lineage>
</organism>
<dbReference type="SUPFAM" id="SSF56112">
    <property type="entry name" value="Protein kinase-like (PK-like)"/>
    <property type="match status" value="1"/>
</dbReference>
<sequence length="440" mass="50779">MISPQERFVPEDQIYFGSREDPETRCHCNVWDWDQLRMIKVKGTAKFFPPDEDQEIPVLSRFADSLSPDIRAIEVDDDGIISGVSKDLKDDDTPFIPHPPFSIVKSLAGCRTIKHSQLQELSRLRPGLDISSYKDKCQNSVKVAFKFNAWGKPQRLQRAWKEMNILKTLPSHPNIVPFDAVVLEDVESRVIGFTTKYIPGGTLVNPNVPFRFEWIQQLTQLVDFLNLDLGIMHQDIAPRNLLIDPDTQKILLFDFDWAACGKKGLLIGRDDITGVVFTLYELITNDTSFANIPHRERDIEMVQSISEWPRKRELDTDVLKFRNFLNGWVEKRQSNGVMEQYIKTPTRITWPDLPTAHDYDVHYPMGKTLDGDTIWRTGPRLMRNALEAGQYCFRWERPPQRSLPKRTCEEKRNRTVLFSMGKATTEQIIEEILEGTGNGE</sequence>
<accession>W9C5I8</accession>
<dbReference type="AlphaFoldDB" id="W9C5I8"/>
<dbReference type="STRING" id="1432307.W9C5I8"/>
<dbReference type="PROSITE" id="PS50011">
    <property type="entry name" value="PROTEIN_KINASE_DOM"/>
    <property type="match status" value="1"/>
</dbReference>
<evidence type="ECO:0000313" key="11">
    <source>
        <dbReference type="EMBL" id="ESZ92022.1"/>
    </source>
</evidence>
<comment type="subunit">
    <text evidence="2">Component of the EKC/KEOPS complex composed of at least BUD32, CGI121, GON7, KAE1 and PCC1; the whole complex dimerizes.</text>
</comment>
<dbReference type="Gene3D" id="1.10.510.10">
    <property type="entry name" value="Transferase(Phosphotransferase) domain 1"/>
    <property type="match status" value="1"/>
</dbReference>
<evidence type="ECO:0000256" key="9">
    <source>
        <dbReference type="ARBA" id="ARBA00048679"/>
    </source>
</evidence>
<comment type="caution">
    <text evidence="11">The sequence shown here is derived from an EMBL/GenBank/DDBJ whole genome shotgun (WGS) entry which is preliminary data.</text>
</comment>
<evidence type="ECO:0000313" key="12">
    <source>
        <dbReference type="Proteomes" id="UP000019487"/>
    </source>
</evidence>
<dbReference type="GO" id="GO:0005524">
    <property type="term" value="F:ATP binding"/>
    <property type="evidence" value="ECO:0007669"/>
    <property type="project" value="InterPro"/>
</dbReference>
<protein>
    <recommendedName>
        <fullName evidence="5">EKC/KEOPS complex subunit BUD32</fullName>
        <ecNumber evidence="3">2.7.11.1</ecNumber>
    </recommendedName>
    <alternativeName>
        <fullName evidence="6 7">Atypical Serine/threonine protein kinase BUD32</fullName>
    </alternativeName>
    <alternativeName>
        <fullName evidence="4">EKC/KEOPS complex subunit bud32</fullName>
    </alternativeName>
</protein>
<evidence type="ECO:0000256" key="1">
    <source>
        <dbReference type="ARBA" id="ARBA00003747"/>
    </source>
</evidence>
<dbReference type="OrthoDB" id="4062651at2759"/>
<evidence type="ECO:0000259" key="10">
    <source>
        <dbReference type="PROSITE" id="PS50011"/>
    </source>
</evidence>
<evidence type="ECO:0000256" key="2">
    <source>
        <dbReference type="ARBA" id="ARBA00011534"/>
    </source>
</evidence>
<proteinExistence type="predicted"/>
<dbReference type="InterPro" id="IPR000719">
    <property type="entry name" value="Prot_kinase_dom"/>
</dbReference>
<comment type="catalytic activity">
    <reaction evidence="9">
        <text>L-seryl-[protein] + ATP = O-phospho-L-seryl-[protein] + ADP + H(+)</text>
        <dbReference type="Rhea" id="RHEA:17989"/>
        <dbReference type="Rhea" id="RHEA-COMP:9863"/>
        <dbReference type="Rhea" id="RHEA-COMP:11604"/>
        <dbReference type="ChEBI" id="CHEBI:15378"/>
        <dbReference type="ChEBI" id="CHEBI:29999"/>
        <dbReference type="ChEBI" id="CHEBI:30616"/>
        <dbReference type="ChEBI" id="CHEBI:83421"/>
        <dbReference type="ChEBI" id="CHEBI:456216"/>
        <dbReference type="EC" id="2.7.11.1"/>
    </reaction>
</comment>
<evidence type="ECO:0000256" key="5">
    <source>
        <dbReference type="ARBA" id="ARBA00019973"/>
    </source>
</evidence>
<dbReference type="EC" id="2.7.11.1" evidence="3"/>
<dbReference type="GO" id="GO:0004674">
    <property type="term" value="F:protein serine/threonine kinase activity"/>
    <property type="evidence" value="ECO:0007669"/>
    <property type="project" value="UniProtKB-EC"/>
</dbReference>
<keyword evidence="12" id="KW-1185">Reference proteome</keyword>
<evidence type="ECO:0000256" key="8">
    <source>
        <dbReference type="ARBA" id="ARBA00047899"/>
    </source>
</evidence>
<evidence type="ECO:0000256" key="4">
    <source>
        <dbReference type="ARBA" id="ARBA00013948"/>
    </source>
</evidence>
<gene>
    <name evidence="11" type="ORF">SBOR_7588</name>
</gene>
<dbReference type="InterPro" id="IPR008266">
    <property type="entry name" value="Tyr_kinase_AS"/>
</dbReference>
<reference evidence="11 12" key="1">
    <citation type="journal article" date="2014" name="Genome Announc.">
        <title>Draft genome sequence of Sclerotinia borealis, a psychrophilic plant pathogenic fungus.</title>
        <authorList>
            <person name="Mardanov A.V."/>
            <person name="Beletsky A.V."/>
            <person name="Kadnikov V.V."/>
            <person name="Ignatov A.N."/>
            <person name="Ravin N.V."/>
        </authorList>
    </citation>
    <scope>NUCLEOTIDE SEQUENCE [LARGE SCALE GENOMIC DNA]</scope>
    <source>
        <strain evidence="12">F-4157</strain>
    </source>
</reference>
<comment type="function">
    <text evidence="1">Component of the EKC/KEOPS complex that is required for the formation of a threonylcarbamoyl group on adenosine at position 37 (t(6)A37) in tRNAs that read codons beginning with adenine. The complex is probably involved in the transfer of the threonylcarbamoyl moiety of threonylcarbamoyl-AMP (TC-AMP) to the N6 group of A37. BUD32 has ATPase activity in the context of the EKC/KEOPS complex and likely plays a supporting role to the catalytic subunit KAE1. The EKC/KEOPS complex also promotes both telomere uncapping and telomere elongation. The complex is required for efficient recruitment of transcriptional coactivators.</text>
</comment>
<dbReference type="Proteomes" id="UP000019487">
    <property type="component" value="Unassembled WGS sequence"/>
</dbReference>
<dbReference type="PROSITE" id="PS00109">
    <property type="entry name" value="PROTEIN_KINASE_TYR"/>
    <property type="match status" value="1"/>
</dbReference>
<comment type="catalytic activity">
    <reaction evidence="8">
        <text>L-threonyl-[protein] + ATP = O-phospho-L-threonyl-[protein] + ADP + H(+)</text>
        <dbReference type="Rhea" id="RHEA:46608"/>
        <dbReference type="Rhea" id="RHEA-COMP:11060"/>
        <dbReference type="Rhea" id="RHEA-COMP:11605"/>
        <dbReference type="ChEBI" id="CHEBI:15378"/>
        <dbReference type="ChEBI" id="CHEBI:30013"/>
        <dbReference type="ChEBI" id="CHEBI:30616"/>
        <dbReference type="ChEBI" id="CHEBI:61977"/>
        <dbReference type="ChEBI" id="CHEBI:456216"/>
        <dbReference type="EC" id="2.7.11.1"/>
    </reaction>
</comment>
<dbReference type="HOGENOM" id="CLU_037663_0_0_1"/>
<evidence type="ECO:0000256" key="7">
    <source>
        <dbReference type="ARBA" id="ARBA00033194"/>
    </source>
</evidence>
<feature type="domain" description="Protein kinase" evidence="10">
    <location>
        <begin position="118"/>
        <end position="440"/>
    </location>
</feature>
<evidence type="ECO:0000256" key="6">
    <source>
        <dbReference type="ARBA" id="ARBA00030980"/>
    </source>
</evidence>
<evidence type="ECO:0000256" key="3">
    <source>
        <dbReference type="ARBA" id="ARBA00012513"/>
    </source>
</evidence>
<name>W9C5I8_SCLBF</name>
<dbReference type="Pfam" id="PF00069">
    <property type="entry name" value="Pkinase"/>
    <property type="match status" value="1"/>
</dbReference>
<dbReference type="EMBL" id="AYSA01000432">
    <property type="protein sequence ID" value="ESZ92022.1"/>
    <property type="molecule type" value="Genomic_DNA"/>
</dbReference>